<sequence>MSAYACGPGDEPEANAGWAFAVAAAAHHDVHVITRERFRSAVERALAADPALARHLSVEHLELSPRVVALKRGAAGVYWYYVAWQRAFLRRARELHARAPFEVVHHVTFANDWLPCGAAGLDGPALVWGPVGGASSLPLRRLTRWLGVRGTLVEAVRIVATGVPRALWGDHAARRAAVVVAQNDDVAQRFSGAAHVVVEPNAAFPRLPVPDGAAPRGQRVAVLAARLLAWKGGRLAIAAMARPALAGWRLDVYGTGYEERALRRLARRLGVADRVRFLGHRRREEVLRAFASADALLFPSMHDQAGWVAAEASALGTPVVCLPLGGPPLLAADNARVVPLEGDLPAGLAAAVRATLDEPGFPHDRWRADRLVELVDAWYARAARSVGGREGPAPTPEVPAHVPGVGQDLAHEHGHG</sequence>
<dbReference type="RefSeq" id="WP_208198032.1">
    <property type="nucleotide sequence ID" value="NZ_CP076023.1"/>
</dbReference>
<evidence type="ECO:0000259" key="3">
    <source>
        <dbReference type="Pfam" id="PF00534"/>
    </source>
</evidence>
<keyword evidence="5" id="KW-1185">Reference proteome</keyword>
<evidence type="ECO:0000313" key="5">
    <source>
        <dbReference type="Proteomes" id="UP000679335"/>
    </source>
</evidence>
<dbReference type="Proteomes" id="UP000679335">
    <property type="component" value="Chromosome"/>
</dbReference>
<dbReference type="PANTHER" id="PTHR12526:SF635">
    <property type="entry name" value="GLYCOSYL TRANSFERASE GROUP 1"/>
    <property type="match status" value="1"/>
</dbReference>
<organism evidence="4 5">
    <name type="scientific">Cellulomonas dongxiuzhuiae</name>
    <dbReference type="NCBI Taxonomy" id="2819979"/>
    <lineage>
        <taxon>Bacteria</taxon>
        <taxon>Bacillati</taxon>
        <taxon>Actinomycetota</taxon>
        <taxon>Actinomycetes</taxon>
        <taxon>Micrococcales</taxon>
        <taxon>Cellulomonadaceae</taxon>
        <taxon>Cellulomonas</taxon>
    </lineage>
</organism>
<accession>A0ABX8GLU7</accession>
<dbReference type="SUPFAM" id="SSF53756">
    <property type="entry name" value="UDP-Glycosyltransferase/glycogen phosphorylase"/>
    <property type="match status" value="1"/>
</dbReference>
<reference evidence="4 5" key="1">
    <citation type="submission" date="2021-05" db="EMBL/GenBank/DDBJ databases">
        <title>Novel species in genus Cellulomonas.</title>
        <authorList>
            <person name="Zhang G."/>
        </authorList>
    </citation>
    <scope>NUCLEOTIDE SEQUENCE [LARGE SCALE GENOMIC DNA]</scope>
    <source>
        <strain evidence="5">zg-ZUI157</strain>
    </source>
</reference>
<dbReference type="PANTHER" id="PTHR12526">
    <property type="entry name" value="GLYCOSYLTRANSFERASE"/>
    <property type="match status" value="1"/>
</dbReference>
<dbReference type="EMBL" id="CP076023">
    <property type="protein sequence ID" value="QWC16877.1"/>
    <property type="molecule type" value="Genomic_DNA"/>
</dbReference>
<evidence type="ECO:0000256" key="2">
    <source>
        <dbReference type="SAM" id="MobiDB-lite"/>
    </source>
</evidence>
<dbReference type="Gene3D" id="3.40.50.2000">
    <property type="entry name" value="Glycogen Phosphorylase B"/>
    <property type="match status" value="1"/>
</dbReference>
<dbReference type="CDD" id="cd03801">
    <property type="entry name" value="GT4_PimA-like"/>
    <property type="match status" value="1"/>
</dbReference>
<keyword evidence="1" id="KW-0808">Transferase</keyword>
<feature type="domain" description="Glycosyl transferase family 1" evidence="3">
    <location>
        <begin position="214"/>
        <end position="361"/>
    </location>
</feature>
<gene>
    <name evidence="4" type="ORF">KKR89_04405</name>
</gene>
<evidence type="ECO:0000313" key="4">
    <source>
        <dbReference type="EMBL" id="QWC16877.1"/>
    </source>
</evidence>
<feature type="region of interest" description="Disordered" evidence="2">
    <location>
        <begin position="385"/>
        <end position="416"/>
    </location>
</feature>
<evidence type="ECO:0000256" key="1">
    <source>
        <dbReference type="ARBA" id="ARBA00022679"/>
    </source>
</evidence>
<dbReference type="InterPro" id="IPR001296">
    <property type="entry name" value="Glyco_trans_1"/>
</dbReference>
<proteinExistence type="predicted"/>
<dbReference type="Pfam" id="PF00534">
    <property type="entry name" value="Glycos_transf_1"/>
    <property type="match status" value="1"/>
</dbReference>
<name>A0ABX8GLU7_9CELL</name>
<protein>
    <submittedName>
        <fullName evidence="4">Glycosyltransferase family 4 protein</fullName>
    </submittedName>
</protein>